<dbReference type="InterPro" id="IPR024064">
    <property type="entry name" value="FdhE-like_sf"/>
</dbReference>
<dbReference type="RefSeq" id="WP_014127095.1">
    <property type="nucleotide sequence ID" value="NC_016070.1"/>
</dbReference>
<keyword evidence="1" id="KW-0808">Transferase</keyword>
<dbReference type="EC" id="2.7.7.6" evidence="1"/>
<dbReference type="HOGENOM" id="CLU_120797_0_0_2"/>
<dbReference type="GeneID" id="11262085"/>
<keyword evidence="1" id="KW-0548">Nucleotidyltransferase</keyword>
<name>G4RJU5_THETK</name>
<reference evidence="1 2" key="1">
    <citation type="journal article" date="2011" name="PLoS ONE">
        <title>The complete genome sequence of Thermoproteus tenax: a physiologically versatile member of the Crenarchaeota.</title>
        <authorList>
            <person name="Siebers B."/>
            <person name="Zaparty M."/>
            <person name="Raddatz G."/>
            <person name="Tjaden B."/>
            <person name="Albers S.V."/>
            <person name="Bell S.D."/>
            <person name="Blombach F."/>
            <person name="Kletzin A."/>
            <person name="Kyrpides N."/>
            <person name="Lanz C."/>
            <person name="Plagens A."/>
            <person name="Rampp M."/>
            <person name="Rosinus A."/>
            <person name="von Jan M."/>
            <person name="Makarova K.S."/>
            <person name="Klenk H.P."/>
            <person name="Schuster S.C."/>
            <person name="Hensel R."/>
        </authorList>
    </citation>
    <scope>NUCLEOTIDE SEQUENCE [LARGE SCALE GENOMIC DNA]</scope>
    <source>
        <strain evidence="2">ATCC 35583 / DSM 2078 / JCM 9277 / NBRC 100435 / Kra 1</strain>
    </source>
</reference>
<keyword evidence="2" id="KW-1185">Reference proteome</keyword>
<proteinExistence type="predicted"/>
<dbReference type="Gene3D" id="3.90.1670.10">
    <property type="entry name" value="FdhE-like domain"/>
    <property type="match status" value="1"/>
</dbReference>
<sequence>MSKEVLLNLICGDNEECREELLNIPKELNSFLGSSQLTPSLKSFTPPLLKQVENLGDYEALVGDQSLGQLIVARKLASMYGGSFRGWSEDYCPICGRRPQLFLVRKVNSAFFEGKERVARCVCGFTWRYKWWRCPNCGVEGRENFDVFINEKLEGIFFNKCRRCGFVHVEAYGEVDEVAQYALRILANHVA</sequence>
<dbReference type="EMBL" id="FN869859">
    <property type="protein sequence ID" value="CCC81840.1"/>
    <property type="molecule type" value="Genomic_DNA"/>
</dbReference>
<dbReference type="STRING" id="768679.TTX_1200"/>
<dbReference type="PATRIC" id="fig|768679.9.peg.1208"/>
<evidence type="ECO:0000313" key="2">
    <source>
        <dbReference type="Proteomes" id="UP000002654"/>
    </source>
</evidence>
<gene>
    <name evidence="1" type="primary">fdhE</name>
    <name evidence="1" type="ordered locus">TTX_1200</name>
</gene>
<dbReference type="eggNOG" id="arCOG05634">
    <property type="taxonomic scope" value="Archaea"/>
</dbReference>
<dbReference type="KEGG" id="ttn:TTX_1200"/>
<dbReference type="AlphaFoldDB" id="G4RJU5"/>
<evidence type="ECO:0000313" key="1">
    <source>
        <dbReference type="EMBL" id="CCC81840.1"/>
    </source>
</evidence>
<dbReference type="OrthoDB" id="9573at2157"/>
<dbReference type="GO" id="GO:0003899">
    <property type="term" value="F:DNA-directed RNA polymerase activity"/>
    <property type="evidence" value="ECO:0007669"/>
    <property type="project" value="UniProtKB-EC"/>
</dbReference>
<protein>
    <submittedName>
        <fullName evidence="1">Formate dehydrogenase protein</fullName>
        <ecNumber evidence="1">2.7.7.6</ecNumber>
    </submittedName>
</protein>
<accession>G4RJU5</accession>
<dbReference type="PaxDb" id="768679-TTX_1200"/>
<dbReference type="SUPFAM" id="SSF144020">
    <property type="entry name" value="FdhE-like"/>
    <property type="match status" value="1"/>
</dbReference>
<organism evidence="1 2">
    <name type="scientific">Thermoproteus tenax (strain ATCC 35583 / DSM 2078 / JCM 9277 / NBRC 100435 / Kra 1)</name>
    <dbReference type="NCBI Taxonomy" id="768679"/>
    <lineage>
        <taxon>Archaea</taxon>
        <taxon>Thermoproteota</taxon>
        <taxon>Thermoprotei</taxon>
        <taxon>Thermoproteales</taxon>
        <taxon>Thermoproteaceae</taxon>
        <taxon>Thermoproteus</taxon>
    </lineage>
</organism>
<dbReference type="Proteomes" id="UP000002654">
    <property type="component" value="Chromosome"/>
</dbReference>